<dbReference type="EC" id="3.1.3.-" evidence="2"/>
<evidence type="ECO:0000313" key="3">
    <source>
        <dbReference type="Proteomes" id="UP001371224"/>
    </source>
</evidence>
<dbReference type="Gene3D" id="3.40.50.1240">
    <property type="entry name" value="Phosphoglycerate mutase-like"/>
    <property type="match status" value="1"/>
</dbReference>
<evidence type="ECO:0000313" key="2">
    <source>
        <dbReference type="EMBL" id="MEJ1087761.1"/>
    </source>
</evidence>
<protein>
    <submittedName>
        <fullName evidence="2">Histidine phosphatase family protein</fullName>
        <ecNumber evidence="2">3.1.3.-</ecNumber>
    </submittedName>
</protein>
<dbReference type="SMART" id="SM00855">
    <property type="entry name" value="PGAM"/>
    <property type="match status" value="1"/>
</dbReference>
<dbReference type="InterPro" id="IPR013078">
    <property type="entry name" value="His_Pase_superF_clade-1"/>
</dbReference>
<dbReference type="PANTHER" id="PTHR20935">
    <property type="entry name" value="PHOSPHOGLYCERATE MUTASE-RELATED"/>
    <property type="match status" value="1"/>
</dbReference>
<reference evidence="2 3" key="1">
    <citation type="submission" date="2024-02" db="EMBL/GenBank/DDBJ databases">
        <authorList>
            <person name="Saticioglu I.B."/>
        </authorList>
    </citation>
    <scope>NUCLEOTIDE SEQUENCE [LARGE SCALE GENOMIC DNA]</scope>
    <source>
        <strain evidence="2 3">Mu-80</strain>
    </source>
</reference>
<dbReference type="InterPro" id="IPR051021">
    <property type="entry name" value="Mito_Ser/Thr_phosphatase"/>
</dbReference>
<gene>
    <name evidence="2" type="ORF">WDU99_05470</name>
</gene>
<dbReference type="Pfam" id="PF00300">
    <property type="entry name" value="His_Phos_1"/>
    <property type="match status" value="1"/>
</dbReference>
<organism evidence="2 3">
    <name type="scientific">Microbacterium bandirmense</name>
    <dbReference type="NCBI Taxonomy" id="3122050"/>
    <lineage>
        <taxon>Bacteria</taxon>
        <taxon>Bacillati</taxon>
        <taxon>Actinomycetota</taxon>
        <taxon>Actinomycetes</taxon>
        <taxon>Micrococcales</taxon>
        <taxon>Microbacteriaceae</taxon>
        <taxon>Microbacterium</taxon>
    </lineage>
</organism>
<sequence length="192" mass="20829">MDRLLLVRHAQATGHGHADPALSAAGELQARQLAARLSGEPVARVLSSPRLRAQQTSSAIGRSCGLAPEIVPMIDDLTPMPSAERWTDYPEHRWEWLHDTPPEERDENGVALQTAWTVLSEMITGATPGTLVVVTHAFVIGSFVSAALAAPPSAWMLLPVENTGVTEMQRRSNGELAVLRFNDTCHLEPART</sequence>
<keyword evidence="1 2" id="KW-0378">Hydrolase</keyword>
<dbReference type="EMBL" id="JBBDGM010000003">
    <property type="protein sequence ID" value="MEJ1087761.1"/>
    <property type="molecule type" value="Genomic_DNA"/>
</dbReference>
<dbReference type="GO" id="GO:0016787">
    <property type="term" value="F:hydrolase activity"/>
    <property type="evidence" value="ECO:0007669"/>
    <property type="project" value="UniProtKB-KW"/>
</dbReference>
<dbReference type="SUPFAM" id="SSF53254">
    <property type="entry name" value="Phosphoglycerate mutase-like"/>
    <property type="match status" value="1"/>
</dbReference>
<comment type="caution">
    <text evidence="2">The sequence shown here is derived from an EMBL/GenBank/DDBJ whole genome shotgun (WGS) entry which is preliminary data.</text>
</comment>
<dbReference type="CDD" id="cd07067">
    <property type="entry name" value="HP_PGM_like"/>
    <property type="match status" value="1"/>
</dbReference>
<evidence type="ECO:0000256" key="1">
    <source>
        <dbReference type="ARBA" id="ARBA00022801"/>
    </source>
</evidence>
<keyword evidence="3" id="KW-1185">Reference proteome</keyword>
<name>A0ABU8LB11_9MICO</name>
<proteinExistence type="predicted"/>
<dbReference type="InterPro" id="IPR029033">
    <property type="entry name" value="His_PPase_superfam"/>
</dbReference>
<accession>A0ABU8LB11</accession>
<dbReference type="Proteomes" id="UP001371224">
    <property type="component" value="Unassembled WGS sequence"/>
</dbReference>
<dbReference type="RefSeq" id="WP_337331418.1">
    <property type="nucleotide sequence ID" value="NZ_JBBDGM010000003.1"/>
</dbReference>
<dbReference type="PANTHER" id="PTHR20935:SF0">
    <property type="entry name" value="SERINE_THREONINE-PROTEIN PHOSPHATASE PGAM5, MITOCHONDRIAL"/>
    <property type="match status" value="1"/>
</dbReference>